<dbReference type="GO" id="GO:0006412">
    <property type="term" value="P:translation"/>
    <property type="evidence" value="ECO:0007669"/>
    <property type="project" value="InterPro"/>
</dbReference>
<dbReference type="Gene3D" id="3.30.860.10">
    <property type="entry name" value="30s Ribosomal Protein S19, Chain A"/>
    <property type="match status" value="1"/>
</dbReference>
<dbReference type="EMBL" id="MK962129">
    <property type="protein sequence ID" value="QEH58576.1"/>
    <property type="molecule type" value="Genomic_DNA"/>
</dbReference>
<keyword evidence="3 4" id="KW-0687">Ribonucleoprotein</keyword>
<keyword evidence="2 4" id="KW-0689">Ribosomal protein</keyword>
<comment type="similarity">
    <text evidence="1 4">Belongs to the universal ribosomal protein uS19 family.</text>
</comment>
<dbReference type="GO" id="GO:0003735">
    <property type="term" value="F:structural constituent of ribosome"/>
    <property type="evidence" value="ECO:0007669"/>
    <property type="project" value="InterPro"/>
</dbReference>
<feature type="transmembrane region" description="Helical" evidence="5">
    <location>
        <begin position="18"/>
        <end position="37"/>
    </location>
</feature>
<dbReference type="SUPFAM" id="SSF54570">
    <property type="entry name" value="Ribosomal protein S19"/>
    <property type="match status" value="1"/>
</dbReference>
<evidence type="ECO:0000256" key="2">
    <source>
        <dbReference type="ARBA" id="ARBA00022980"/>
    </source>
</evidence>
<name>A0A5B9XV26_9ALVE</name>
<proteinExistence type="inferred from homology"/>
<evidence type="ECO:0000256" key="5">
    <source>
        <dbReference type="SAM" id="Phobius"/>
    </source>
</evidence>
<evidence type="ECO:0000256" key="3">
    <source>
        <dbReference type="ARBA" id="ARBA00023274"/>
    </source>
</evidence>
<dbReference type="PRINTS" id="PR00975">
    <property type="entry name" value="RIBOSOMALS19"/>
</dbReference>
<evidence type="ECO:0000256" key="4">
    <source>
        <dbReference type="RuleBase" id="RU003485"/>
    </source>
</evidence>
<dbReference type="PIRSF" id="PIRSF002144">
    <property type="entry name" value="Ribosomal_S19"/>
    <property type="match status" value="1"/>
</dbReference>
<protein>
    <submittedName>
        <fullName evidence="6">Ribosomal protein S19</fullName>
    </submittedName>
</protein>
<dbReference type="Pfam" id="PF00203">
    <property type="entry name" value="Ribosomal_S19"/>
    <property type="match status" value="1"/>
</dbReference>
<gene>
    <name evidence="6" type="primary">rps19</name>
</gene>
<dbReference type="GO" id="GO:0005840">
    <property type="term" value="C:ribosome"/>
    <property type="evidence" value="ECO:0007669"/>
    <property type="project" value="UniProtKB-KW"/>
</dbReference>
<keyword evidence="5" id="KW-0812">Transmembrane</keyword>
<dbReference type="InterPro" id="IPR002222">
    <property type="entry name" value="Ribosomal_uS19"/>
</dbReference>
<dbReference type="InterPro" id="IPR023575">
    <property type="entry name" value="Ribosomal_uS19_SF"/>
</dbReference>
<evidence type="ECO:0000313" key="6">
    <source>
        <dbReference type="EMBL" id="QEH58576.1"/>
    </source>
</evidence>
<sequence>MDNFNYIIIFYKYKIIKIFSRNFIIYPGFLGMSFYVYNGKRFKVLTIDKLKIGYKLGQFIRTKKIK</sequence>
<organism evidence="6">
    <name type="scientific">Piridium sociabile</name>
    <dbReference type="NCBI Taxonomy" id="2570542"/>
    <lineage>
        <taxon>Eukaryota</taxon>
        <taxon>Sar</taxon>
        <taxon>Alveolata</taxon>
        <taxon>Colpodellida</taxon>
        <taxon>Vitrellaceae</taxon>
        <taxon>Piridium</taxon>
    </lineage>
</organism>
<evidence type="ECO:0000256" key="1">
    <source>
        <dbReference type="ARBA" id="ARBA00007345"/>
    </source>
</evidence>
<accession>A0A5B9XV26</accession>
<keyword evidence="5" id="KW-1133">Transmembrane helix</keyword>
<reference evidence="6" key="1">
    <citation type="journal article" date="2019" name="Curr. Biol.">
        <title>Multiple Independent Origins of Apicomplexan-Like Parasites.</title>
        <authorList>
            <person name="Mathur V."/>
            <person name="Kolisko M."/>
            <person name="Hehenberger E."/>
            <person name="Irwin N.A.T."/>
            <person name="Leander B.S."/>
            <person name="Kristmundsson A."/>
            <person name="Freeman M.A."/>
            <person name="Keeling P.J."/>
        </authorList>
    </citation>
    <scope>NUCLEOTIDE SEQUENCE</scope>
</reference>
<dbReference type="AlphaFoldDB" id="A0A5B9XV26"/>
<dbReference type="GO" id="GO:1990904">
    <property type="term" value="C:ribonucleoprotein complex"/>
    <property type="evidence" value="ECO:0007669"/>
    <property type="project" value="UniProtKB-KW"/>
</dbReference>
<keyword evidence="5" id="KW-0472">Membrane</keyword>